<protein>
    <submittedName>
        <fullName evidence="1">Uncharacterized protein</fullName>
    </submittedName>
</protein>
<evidence type="ECO:0000313" key="1">
    <source>
        <dbReference type="EMBL" id="RJE24224.1"/>
    </source>
</evidence>
<evidence type="ECO:0000313" key="2">
    <source>
        <dbReference type="Proteomes" id="UP000266188"/>
    </source>
</evidence>
<proteinExistence type="predicted"/>
<name>A0A3A2ZY24_9EURO</name>
<comment type="caution">
    <text evidence="1">The sequence shown here is derived from an EMBL/GenBank/DDBJ whole genome shotgun (WGS) entry which is preliminary data.</text>
</comment>
<dbReference type="EMBL" id="MVGC01000089">
    <property type="protein sequence ID" value="RJE24224.1"/>
    <property type="molecule type" value="Genomic_DNA"/>
</dbReference>
<gene>
    <name evidence="1" type="ORF">PHISCL_03434</name>
</gene>
<reference evidence="2" key="1">
    <citation type="submission" date="2017-02" db="EMBL/GenBank/DDBJ databases">
        <authorList>
            <person name="Tafer H."/>
            <person name="Lopandic K."/>
        </authorList>
    </citation>
    <scope>NUCLEOTIDE SEQUENCE [LARGE SCALE GENOMIC DNA]</scope>
    <source>
        <strain evidence="2">CBS 366.77</strain>
    </source>
</reference>
<organism evidence="1 2">
    <name type="scientific">Aspergillus sclerotialis</name>
    <dbReference type="NCBI Taxonomy" id="2070753"/>
    <lineage>
        <taxon>Eukaryota</taxon>
        <taxon>Fungi</taxon>
        <taxon>Dikarya</taxon>
        <taxon>Ascomycota</taxon>
        <taxon>Pezizomycotina</taxon>
        <taxon>Eurotiomycetes</taxon>
        <taxon>Eurotiomycetidae</taxon>
        <taxon>Eurotiales</taxon>
        <taxon>Aspergillaceae</taxon>
        <taxon>Aspergillus</taxon>
        <taxon>Aspergillus subgen. Polypaecilum</taxon>
    </lineage>
</organism>
<sequence length="70" mass="7666">MSATCPACNEPLPFAPGLCPSMTGAANVYDEENEDDDDDSYEYDASCDKLRQNITLMFSNTIGYLSNENS</sequence>
<dbReference type="AlphaFoldDB" id="A0A3A2ZY24"/>
<accession>A0A3A2ZY24</accession>
<dbReference type="Proteomes" id="UP000266188">
    <property type="component" value="Unassembled WGS sequence"/>
</dbReference>
<keyword evidence="2" id="KW-1185">Reference proteome</keyword>